<feature type="binding site" evidence="2">
    <location>
        <position position="96"/>
    </location>
    <ligand>
        <name>glutathione</name>
        <dbReference type="ChEBI" id="CHEBI:57925"/>
    </ligand>
</feature>
<feature type="site" description="Lowers pKa of active site Cys" evidence="3">
    <location>
        <position position="252"/>
    </location>
</feature>
<keyword evidence="7" id="KW-1185">Reference proteome</keyword>
<dbReference type="PANTHER" id="PTHR32419:SF6">
    <property type="entry name" value="GLUTATHIONE S-TRANSFERASE OMEGA-LIKE 1-RELATED"/>
    <property type="match status" value="1"/>
</dbReference>
<dbReference type="SFLD" id="SFLDG01148">
    <property type="entry name" value="Xi_(cytGST)"/>
    <property type="match status" value="1"/>
</dbReference>
<reference evidence="5" key="1">
    <citation type="journal article" date="2015" name="Genome Announc.">
        <title>Complete Genome Sequence of the Bacteriochlorophyll b-Producing Photosynthetic Bacterium Blastochloris viridis.</title>
        <authorList>
            <person name="Tsukatani Y."/>
            <person name="Hirose Y."/>
            <person name="Harada J."/>
            <person name="Misawa N."/>
            <person name="Mori K."/>
            <person name="Inoue K."/>
            <person name="Tamiaki H."/>
        </authorList>
    </citation>
    <scope>NUCLEOTIDE SEQUENCE [LARGE SCALE GENOMIC DNA]</scope>
    <source>
        <strain evidence="5">DSM 133</strain>
    </source>
</reference>
<dbReference type="SFLD" id="SFLDS00019">
    <property type="entry name" value="Glutathione_Transferase_(cytos"/>
    <property type="match status" value="1"/>
</dbReference>
<evidence type="ECO:0000256" key="2">
    <source>
        <dbReference type="PIRSR" id="PIRSR015753-2"/>
    </source>
</evidence>
<evidence type="ECO:0000256" key="1">
    <source>
        <dbReference type="PIRSR" id="PIRSR015753-1"/>
    </source>
</evidence>
<dbReference type="STRING" id="1079.BVIR_1764"/>
<dbReference type="Pfam" id="PF13409">
    <property type="entry name" value="GST_N_2"/>
    <property type="match status" value="1"/>
</dbReference>
<accession>A0A0H5BQ98</accession>
<feature type="binding site" evidence="2">
    <location>
        <begin position="129"/>
        <end position="132"/>
    </location>
    <ligand>
        <name>glutathione</name>
        <dbReference type="ChEBI" id="CHEBI:57925"/>
    </ligand>
</feature>
<dbReference type="OrthoDB" id="9769158at2"/>
<dbReference type="GO" id="GO:0005737">
    <property type="term" value="C:cytoplasm"/>
    <property type="evidence" value="ECO:0007669"/>
    <property type="project" value="TreeGrafter"/>
</dbReference>
<proteinExistence type="predicted"/>
<feature type="domain" description="GST C-terminal" evidence="4">
    <location>
        <begin position="171"/>
        <end position="295"/>
    </location>
</feature>
<dbReference type="SUPFAM" id="SSF52833">
    <property type="entry name" value="Thioredoxin-like"/>
    <property type="match status" value="1"/>
</dbReference>
<evidence type="ECO:0000259" key="4">
    <source>
        <dbReference type="PROSITE" id="PS50405"/>
    </source>
</evidence>
<dbReference type="GO" id="GO:0004364">
    <property type="term" value="F:glutathione transferase activity"/>
    <property type="evidence" value="ECO:0007669"/>
    <property type="project" value="InterPro"/>
</dbReference>
<dbReference type="AlphaFoldDB" id="A0A0H5BQ98"/>
<dbReference type="PROSITE" id="PS50405">
    <property type="entry name" value="GST_CTER"/>
    <property type="match status" value="1"/>
</dbReference>
<evidence type="ECO:0000313" key="7">
    <source>
        <dbReference type="Proteomes" id="UP000065734"/>
    </source>
</evidence>
<dbReference type="PANTHER" id="PTHR32419">
    <property type="entry name" value="GLUTATHIONYL-HYDROQUINONE REDUCTASE"/>
    <property type="match status" value="1"/>
</dbReference>
<dbReference type="InterPro" id="IPR036282">
    <property type="entry name" value="Glutathione-S-Trfase_C_sf"/>
</dbReference>
<dbReference type="FunFam" id="3.40.30.10:FF:000058">
    <property type="entry name" value="Glutathione S-transferase, omega"/>
    <property type="match status" value="1"/>
</dbReference>
<dbReference type="InterPro" id="IPR036249">
    <property type="entry name" value="Thioredoxin-like_sf"/>
</dbReference>
<sequence>MGLLIDGVWHDQWYDTGKTGGRFERQQSQFRNWVTADGTAGPTGEGGFAAEPGRYHLYVSLACPWASRTLIYRALKRLDGMIGLSVTHWLMGEHGWTFAPGEGVIADAVNGASYLHQIYTRANPTYSGRVTVPVLWDKARHTIVSNESADIIRMLNSAFDGLGAAPGDFYPAPLRGEIDALNARIYDTVNNGVYKAGFATAQDAYEAAVDPLFATLDWLEDRLADRRFLTGDAPTEADWRLFTTLVRFDPVYVGHFKCNVRRLADYPNLFAYTRDLYQWPGVAATVNLAHIKRHYYMSHPTINPSRIVPVGPAIDYSRPHGRGDAFLPADVAALLRN</sequence>
<feature type="active site" description="Nucleophile" evidence="1">
    <location>
        <position position="63"/>
    </location>
</feature>
<protein>
    <submittedName>
        <fullName evidence="5">Glutathione S-transferase</fullName>
    </submittedName>
</protein>
<dbReference type="InterPro" id="IPR040079">
    <property type="entry name" value="Glutathione_S-Trfase"/>
</dbReference>
<reference evidence="7" key="3">
    <citation type="journal article" date="2016" name="Genome Announc.">
        <title>Revised genome sequence of the purple photosynthetic bacterium Blastochloris viridis.</title>
        <authorList>
            <person name="Liu L.N."/>
            <person name="Faulkner M."/>
            <person name="Liu X."/>
            <person name="Huang F."/>
            <person name="Darby A.C."/>
            <person name="Hall N."/>
        </authorList>
    </citation>
    <scope>NUCLEOTIDE SEQUENCE [LARGE SCALE GENOMIC DNA]</scope>
    <source>
        <strain evidence="7">ATCC 19567 / DSM 133 / F</strain>
    </source>
</reference>
<dbReference type="InterPro" id="IPR047047">
    <property type="entry name" value="GST_Omega-like_C"/>
</dbReference>
<dbReference type="PATRIC" id="fig|1079.6.peg.1827"/>
<dbReference type="Pfam" id="PF13410">
    <property type="entry name" value="GST_C_2"/>
    <property type="match status" value="1"/>
</dbReference>
<evidence type="ECO:0000256" key="3">
    <source>
        <dbReference type="PIRSR" id="PIRSR015753-3"/>
    </source>
</evidence>
<reference evidence="6" key="2">
    <citation type="submission" date="2015-11" db="EMBL/GenBank/DDBJ databases">
        <authorList>
            <person name="Zhang Y."/>
            <person name="Guo Z."/>
        </authorList>
    </citation>
    <scope>NUCLEOTIDE SEQUENCE</scope>
    <source>
        <strain evidence="6">1</strain>
    </source>
</reference>
<dbReference type="KEGG" id="bvr:BVIR_1764"/>
<keyword evidence="5" id="KW-0808">Transferase</keyword>
<feature type="active site" description="Proton donor/acceptor" evidence="1">
    <location>
        <position position="194"/>
    </location>
</feature>
<dbReference type="CDD" id="cd03190">
    <property type="entry name" value="GST_C_Omega_like"/>
    <property type="match status" value="1"/>
</dbReference>
<feature type="binding site" evidence="2">
    <location>
        <begin position="147"/>
        <end position="148"/>
    </location>
    <ligand>
        <name>glutathione</name>
        <dbReference type="ChEBI" id="CHEBI:57925"/>
    </ligand>
</feature>
<gene>
    <name evidence="5" type="ORF">BV133_2980</name>
    <name evidence="6" type="ORF">BVIRIDIS_12090</name>
</gene>
<dbReference type="InterPro" id="IPR016639">
    <property type="entry name" value="GST_Omega/GSH"/>
</dbReference>
<dbReference type="Gene3D" id="3.40.30.10">
    <property type="entry name" value="Glutaredoxin"/>
    <property type="match status" value="1"/>
</dbReference>
<dbReference type="PIRSF" id="PIRSF015753">
    <property type="entry name" value="GST"/>
    <property type="match status" value="1"/>
</dbReference>
<dbReference type="Proteomes" id="UP000065734">
    <property type="component" value="Chromosome I"/>
</dbReference>
<name>A0A0H5BQ98_BLAVI</name>
<evidence type="ECO:0000313" key="6">
    <source>
        <dbReference type="EMBL" id="CUU42201.1"/>
    </source>
</evidence>
<dbReference type="Gene3D" id="1.20.1050.10">
    <property type="match status" value="1"/>
</dbReference>
<dbReference type="SUPFAM" id="SSF47616">
    <property type="entry name" value="GST C-terminal domain-like"/>
    <property type="match status" value="1"/>
</dbReference>
<dbReference type="EMBL" id="LN907867">
    <property type="protein sequence ID" value="CUU42201.1"/>
    <property type="molecule type" value="Genomic_DNA"/>
</dbReference>
<feature type="site" description="Lowers pKa of active site Cys" evidence="3">
    <location>
        <position position="295"/>
    </location>
</feature>
<dbReference type="RefSeq" id="WP_055038775.1">
    <property type="nucleotide sequence ID" value="NZ_AP014854.2"/>
</dbReference>
<dbReference type="InterPro" id="IPR010987">
    <property type="entry name" value="Glutathione-S-Trfase_C-like"/>
</dbReference>
<organism evidence="6 7">
    <name type="scientific">Blastochloris viridis</name>
    <name type="common">Rhodopseudomonas viridis</name>
    <dbReference type="NCBI Taxonomy" id="1079"/>
    <lineage>
        <taxon>Bacteria</taxon>
        <taxon>Pseudomonadati</taxon>
        <taxon>Pseudomonadota</taxon>
        <taxon>Alphaproteobacteria</taxon>
        <taxon>Hyphomicrobiales</taxon>
        <taxon>Blastochloridaceae</taxon>
        <taxon>Blastochloris</taxon>
    </lineage>
</organism>
<dbReference type="InterPro" id="IPR004045">
    <property type="entry name" value="Glutathione_S-Trfase_N"/>
</dbReference>
<dbReference type="SFLD" id="SFLDG01206">
    <property type="entry name" value="Xi.1"/>
    <property type="match status" value="1"/>
</dbReference>
<evidence type="ECO:0000313" key="5">
    <source>
        <dbReference type="EMBL" id="BAS00574.1"/>
    </source>
</evidence>
<dbReference type="EMBL" id="AP014854">
    <property type="protein sequence ID" value="BAS00574.1"/>
    <property type="molecule type" value="Genomic_DNA"/>
</dbReference>